<dbReference type="PANTHER" id="PTHR43698:SF1">
    <property type="entry name" value="BLL4564 PROTEIN"/>
    <property type="match status" value="1"/>
</dbReference>
<dbReference type="KEGG" id="ndv:NDEV_0915"/>
<name>A0A128A2U3_9ARCH</name>
<dbReference type="Proteomes" id="UP000196239">
    <property type="component" value="Chromosome 1"/>
</dbReference>
<gene>
    <name evidence="2" type="ORF">NDEV_0915</name>
</gene>
<evidence type="ECO:0000259" key="1">
    <source>
        <dbReference type="Pfam" id="PF00190"/>
    </source>
</evidence>
<dbReference type="SUPFAM" id="SSF51182">
    <property type="entry name" value="RmlC-like cupins"/>
    <property type="match status" value="1"/>
</dbReference>
<dbReference type="Gene3D" id="2.60.120.10">
    <property type="entry name" value="Jelly Rolls"/>
    <property type="match status" value="1"/>
</dbReference>
<organism evidence="2 3">
    <name type="scientific">Nitrosotalea devaniterrae</name>
    <dbReference type="NCBI Taxonomy" id="1078905"/>
    <lineage>
        <taxon>Archaea</taxon>
        <taxon>Nitrososphaerota</taxon>
        <taxon>Nitrososphaeria</taxon>
        <taxon>Nitrosotaleales</taxon>
        <taxon>Nitrosotaleaceae</taxon>
        <taxon>Nitrosotalea</taxon>
    </lineage>
</organism>
<dbReference type="Pfam" id="PF00190">
    <property type="entry name" value="Cupin_1"/>
    <property type="match status" value="1"/>
</dbReference>
<protein>
    <submittedName>
        <fullName evidence="2">Double-stranded beta-helix fold enzyme</fullName>
    </submittedName>
</protein>
<dbReference type="EMBL" id="LN890280">
    <property type="protein sequence ID" value="CUR51680.1"/>
    <property type="molecule type" value="Genomic_DNA"/>
</dbReference>
<evidence type="ECO:0000313" key="3">
    <source>
        <dbReference type="Proteomes" id="UP000196239"/>
    </source>
</evidence>
<dbReference type="InterPro" id="IPR011051">
    <property type="entry name" value="RmlC_Cupin_sf"/>
</dbReference>
<keyword evidence="3" id="KW-1185">Reference proteome</keyword>
<dbReference type="InterPro" id="IPR014710">
    <property type="entry name" value="RmlC-like_jellyroll"/>
</dbReference>
<dbReference type="PANTHER" id="PTHR43698">
    <property type="entry name" value="RIBD C-TERMINAL DOMAIN CONTAINING PROTEIN"/>
    <property type="match status" value="1"/>
</dbReference>
<dbReference type="AlphaFoldDB" id="A0A128A2U3"/>
<evidence type="ECO:0000313" key="2">
    <source>
        <dbReference type="EMBL" id="CUR51680.1"/>
    </source>
</evidence>
<dbReference type="InterPro" id="IPR006045">
    <property type="entry name" value="Cupin_1"/>
</dbReference>
<sequence>MSCTMAQKINTSKLKSDTALVKSKKRYFVGDAWLNDISLKLKIKGEKAYLANFNNGARTKVHYHQGGQILVVTKGKGMLVIYKKAHIHKDTVPIRKLSQTSLGQGDVAFIPKNTLHWHGALKGTNFAHIALNIFTEKAKESETIWYESDFTSYAKKIK</sequence>
<feature type="domain" description="Cupin type-1" evidence="1">
    <location>
        <begin position="48"/>
        <end position="132"/>
    </location>
</feature>
<proteinExistence type="predicted"/>
<reference evidence="3" key="1">
    <citation type="submission" date="2015-10" db="EMBL/GenBank/DDBJ databases">
        <authorList>
            <person name="Lehtovirta-Morley L.E."/>
            <person name="Vieille C."/>
        </authorList>
    </citation>
    <scope>NUCLEOTIDE SEQUENCE [LARGE SCALE GENOMIC DNA]</scope>
</reference>
<accession>A0A128A2U3</accession>